<accession>A0ABD1MJW6</accession>
<dbReference type="InterPro" id="IPR058874">
    <property type="entry name" value="WHD_plant"/>
</dbReference>
<comment type="caution">
    <text evidence="3">The sequence shown here is derived from an EMBL/GenBank/DDBJ whole genome shotgun (WGS) entry which is preliminary data.</text>
</comment>
<dbReference type="Proteomes" id="UP001603857">
    <property type="component" value="Unassembled WGS sequence"/>
</dbReference>
<organism evidence="3 4">
    <name type="scientific">Flemingia macrophylla</name>
    <dbReference type="NCBI Taxonomy" id="520843"/>
    <lineage>
        <taxon>Eukaryota</taxon>
        <taxon>Viridiplantae</taxon>
        <taxon>Streptophyta</taxon>
        <taxon>Embryophyta</taxon>
        <taxon>Tracheophyta</taxon>
        <taxon>Spermatophyta</taxon>
        <taxon>Magnoliopsida</taxon>
        <taxon>eudicotyledons</taxon>
        <taxon>Gunneridae</taxon>
        <taxon>Pentapetalae</taxon>
        <taxon>rosids</taxon>
        <taxon>fabids</taxon>
        <taxon>Fabales</taxon>
        <taxon>Fabaceae</taxon>
        <taxon>Papilionoideae</taxon>
        <taxon>50 kb inversion clade</taxon>
        <taxon>NPAAA clade</taxon>
        <taxon>indigoferoid/millettioid clade</taxon>
        <taxon>Phaseoleae</taxon>
        <taxon>Flemingia</taxon>
    </lineage>
</organism>
<dbReference type="AlphaFoldDB" id="A0ABD1MJW6"/>
<evidence type="ECO:0000259" key="2">
    <source>
        <dbReference type="SMART" id="SM00382"/>
    </source>
</evidence>
<dbReference type="InterPro" id="IPR027417">
    <property type="entry name" value="P-loop_NTPase"/>
</dbReference>
<sequence>MDSEREDNNQGTKATHTAISSTLKIKIASSSSRQGEESLDNSNLPSSSIHNAIESPSLYGSPLASPPSSAFVSALQSPYISPRAIIPDPPNGSPLENQPSLPTTTTTTNPSTPEDVPSSSYTPPSDPYEFSDDTADTRLKYVTCVPEAAPPRISFSFPVPRVSFAKGPVSPASNAKLSSCDVYIGFHGQSPNLVRFCKWLKSELELQGIDCMLADRAKYIDTQSHEIADRVICSVAFGVVVVTSSSFLNHFSMEEVRFFAQKKNLIPLLFDTGPSEIMALLNCNSIDKECKEAIDGLMKCNEFNLKANDGNWRSCIAKAAGILRARLGRKNSEQKDNAQGFESLPFPRNTYFVGREKEIMEVENLFFGRGNCMEQVQDHCRTSIKGEASGSGQSEGLADEESEPVIGRCGRYISLEIERRKEPTLEAWAEPNIGNNSVKRLKNKKSKSGNNNSLCSSVICINGVSGIGKSELALEFAHRYRQRYKMVLWVGGEARHLRQNLLNLSLNLGLDVGADSEMERGRIRSFEEQEFEAFKRVKRELFGDTPYLLIIDNLETEVEWWEGKDLYDLIPRNTGGTHVIVTTRLSRVMSYDTIQLPPLPLSEAMILMIGRKSKEYPADDMDFLEKFNEKLGRLSFGLWMIGSLLSELAIDPSALFEAINQVPLNEDPNSCYMSIADGQWCKSNPFLMKTLLFCMETLEKTKAKGNLLAIRMLLASGWFSPVPISATLLSSAANSIPIVEKRLKKWTKYLNLTSSCLSPQTCKNEEDSATLLVKMGLARRANGHDGCWLHFHPITQAFAKRKGDLQYAMAAIQGVRKMGSHVNSDHLWASAFLVFGFKSEPPLVQLKATDMVLYIKRTALPLAIQAFTTFSRCNSALELLRVCTNALEEVEKSFVSQIQDWSHDSICWKRRLQRGQKVDEYVWQDVTLLKATLLETRAKLLARGGHLDSAKELCRTCISIRTVMLGHNHAQTLVAQETLARLVRMRSKT</sequence>
<feature type="compositionally biased region" description="Polar residues" evidence="1">
    <location>
        <begin position="66"/>
        <end position="79"/>
    </location>
</feature>
<feature type="domain" description="AAA+ ATPase" evidence="2">
    <location>
        <begin position="455"/>
        <end position="600"/>
    </location>
</feature>
<dbReference type="Pfam" id="PF00931">
    <property type="entry name" value="NB-ARC"/>
    <property type="match status" value="1"/>
</dbReference>
<dbReference type="PANTHER" id="PTHR32472">
    <property type="entry name" value="DNA REPAIR PROTEIN RADA"/>
    <property type="match status" value="1"/>
</dbReference>
<dbReference type="InterPro" id="IPR002182">
    <property type="entry name" value="NB-ARC"/>
</dbReference>
<evidence type="ECO:0000313" key="3">
    <source>
        <dbReference type="EMBL" id="KAL2335837.1"/>
    </source>
</evidence>
<evidence type="ECO:0000313" key="4">
    <source>
        <dbReference type="Proteomes" id="UP001603857"/>
    </source>
</evidence>
<dbReference type="FunFam" id="3.40.50.10140:FF:000018">
    <property type="entry name" value="p-loop containing nucleoside triphosphate hydrolase superfamily protein"/>
    <property type="match status" value="1"/>
</dbReference>
<feature type="compositionally biased region" description="Low complexity" evidence="1">
    <location>
        <begin position="99"/>
        <end position="123"/>
    </location>
</feature>
<keyword evidence="4" id="KW-1185">Reference proteome</keyword>
<feature type="region of interest" description="Disordered" evidence="1">
    <location>
        <begin position="1"/>
        <end position="132"/>
    </location>
</feature>
<evidence type="ECO:0000256" key="1">
    <source>
        <dbReference type="SAM" id="MobiDB-lite"/>
    </source>
</evidence>
<dbReference type="Pfam" id="PF25895">
    <property type="entry name" value="WHD_plant_disease"/>
    <property type="match status" value="1"/>
</dbReference>
<dbReference type="SUPFAM" id="SSF52540">
    <property type="entry name" value="P-loop containing nucleoside triphosphate hydrolases"/>
    <property type="match status" value="1"/>
</dbReference>
<name>A0ABD1MJW6_9FABA</name>
<dbReference type="PANTHER" id="PTHR32472:SF12">
    <property type="entry name" value="P-LOOP CONTAINING NUCLEOSIDE TRIPHOSPHATE HYDROLASES SUPERFAMILY PROTEIN"/>
    <property type="match status" value="1"/>
</dbReference>
<protein>
    <recommendedName>
        <fullName evidence="2">AAA+ ATPase domain-containing protein</fullName>
    </recommendedName>
</protein>
<feature type="compositionally biased region" description="Polar residues" evidence="1">
    <location>
        <begin position="40"/>
        <end position="50"/>
    </location>
</feature>
<dbReference type="InterPro" id="IPR003593">
    <property type="entry name" value="AAA+_ATPase"/>
</dbReference>
<gene>
    <name evidence="3" type="ORF">Fmac_010283</name>
</gene>
<proteinExistence type="predicted"/>
<dbReference type="Gene3D" id="3.40.50.300">
    <property type="entry name" value="P-loop containing nucleotide triphosphate hydrolases"/>
    <property type="match status" value="1"/>
</dbReference>
<reference evidence="3 4" key="1">
    <citation type="submission" date="2024-08" db="EMBL/GenBank/DDBJ databases">
        <title>Insights into the chromosomal genome structure of Flemingia macrophylla.</title>
        <authorList>
            <person name="Ding Y."/>
            <person name="Zhao Y."/>
            <person name="Bi W."/>
            <person name="Wu M."/>
            <person name="Zhao G."/>
            <person name="Gong Y."/>
            <person name="Li W."/>
            <person name="Zhang P."/>
        </authorList>
    </citation>
    <scope>NUCLEOTIDE SEQUENCE [LARGE SCALE GENOMIC DNA]</scope>
    <source>
        <strain evidence="3">DYQJB</strain>
        <tissue evidence="3">Leaf</tissue>
    </source>
</reference>
<feature type="compositionally biased region" description="Polar residues" evidence="1">
    <location>
        <begin position="9"/>
        <end position="33"/>
    </location>
</feature>
<dbReference type="InterPro" id="IPR035897">
    <property type="entry name" value="Toll_tir_struct_dom_sf"/>
</dbReference>
<dbReference type="SUPFAM" id="SSF52200">
    <property type="entry name" value="Toll/Interleukin receptor TIR domain"/>
    <property type="match status" value="1"/>
</dbReference>
<dbReference type="SMART" id="SM00382">
    <property type="entry name" value="AAA"/>
    <property type="match status" value="1"/>
</dbReference>
<dbReference type="EMBL" id="JBGMDY010000004">
    <property type="protein sequence ID" value="KAL2335837.1"/>
    <property type="molecule type" value="Genomic_DNA"/>
</dbReference>